<accession>A0A6G0Y2H7</accession>
<organism evidence="1 2">
    <name type="scientific">Aphis craccivora</name>
    <name type="common">Cowpea aphid</name>
    <dbReference type="NCBI Taxonomy" id="307492"/>
    <lineage>
        <taxon>Eukaryota</taxon>
        <taxon>Metazoa</taxon>
        <taxon>Ecdysozoa</taxon>
        <taxon>Arthropoda</taxon>
        <taxon>Hexapoda</taxon>
        <taxon>Insecta</taxon>
        <taxon>Pterygota</taxon>
        <taxon>Neoptera</taxon>
        <taxon>Paraneoptera</taxon>
        <taxon>Hemiptera</taxon>
        <taxon>Sternorrhyncha</taxon>
        <taxon>Aphidomorpha</taxon>
        <taxon>Aphidoidea</taxon>
        <taxon>Aphididae</taxon>
        <taxon>Aphidini</taxon>
        <taxon>Aphis</taxon>
        <taxon>Aphis</taxon>
    </lineage>
</organism>
<proteinExistence type="predicted"/>
<reference evidence="1 2" key="1">
    <citation type="submission" date="2019-08" db="EMBL/GenBank/DDBJ databases">
        <title>Whole genome of Aphis craccivora.</title>
        <authorList>
            <person name="Voronova N.V."/>
            <person name="Shulinski R.S."/>
            <person name="Bandarenka Y.V."/>
            <person name="Zhorov D.G."/>
            <person name="Warner D."/>
        </authorList>
    </citation>
    <scope>NUCLEOTIDE SEQUENCE [LARGE SCALE GENOMIC DNA]</scope>
    <source>
        <strain evidence="1">180601</strain>
        <tissue evidence="1">Whole Body</tissue>
    </source>
</reference>
<dbReference type="OrthoDB" id="6783205at2759"/>
<evidence type="ECO:0000313" key="1">
    <source>
        <dbReference type="EMBL" id="KAF0747742.1"/>
    </source>
</evidence>
<gene>
    <name evidence="1" type="ORF">FWK35_00019575</name>
</gene>
<dbReference type="Proteomes" id="UP000478052">
    <property type="component" value="Unassembled WGS sequence"/>
</dbReference>
<name>A0A6G0Y2H7_APHCR</name>
<evidence type="ECO:0000313" key="2">
    <source>
        <dbReference type="Proteomes" id="UP000478052"/>
    </source>
</evidence>
<comment type="caution">
    <text evidence="1">The sequence shown here is derived from an EMBL/GenBank/DDBJ whole genome shotgun (WGS) entry which is preliminary data.</text>
</comment>
<dbReference type="AlphaFoldDB" id="A0A6G0Y2H7"/>
<protein>
    <submittedName>
        <fullName evidence="1">Uncharacterized protein</fullName>
    </submittedName>
</protein>
<dbReference type="EMBL" id="VUJU01006730">
    <property type="protein sequence ID" value="KAF0747742.1"/>
    <property type="molecule type" value="Genomic_DNA"/>
</dbReference>
<keyword evidence="2" id="KW-1185">Reference proteome</keyword>
<sequence>MVVVIVFIVPSEKTGELYEVAVLVIMDVWEVFVNTKELYIICLQLHLRVDILCQFWILEKMLYQYHFMIPKNAILTRTSWETFLSTRGKQIPLRHVSKAKIHVQPTSISRRRLEVTGGSKRLAVGRPPSGEKRCLQINVNKNQPNAKSHGTIPKLKIFFIYVQINVYNVRVMVNGNTQQWRADKFSDPGAVMKKTTHRCRRILLPSIIFTFPVNSQVKVY</sequence>